<dbReference type="PANTHER" id="PTHR48022:SF38">
    <property type="entry name" value="MAJOR FACILITATOR SUPERFAMILY (MFS) PROFILE DOMAIN-CONTAINING PROTEIN-RELATED"/>
    <property type="match status" value="1"/>
</dbReference>
<evidence type="ECO:0000256" key="5">
    <source>
        <dbReference type="ARBA" id="ARBA00022989"/>
    </source>
</evidence>
<dbReference type="GO" id="GO:0016020">
    <property type="term" value="C:membrane"/>
    <property type="evidence" value="ECO:0007669"/>
    <property type="project" value="UniProtKB-SubCell"/>
</dbReference>
<evidence type="ECO:0000259" key="8">
    <source>
        <dbReference type="PROSITE" id="PS50850"/>
    </source>
</evidence>
<dbReference type="AlphaFoldDB" id="A0AAN8A0B5"/>
<feature type="transmembrane region" description="Helical" evidence="7">
    <location>
        <begin position="41"/>
        <end position="58"/>
    </location>
</feature>
<dbReference type="EMBL" id="JAVRQU010000013">
    <property type="protein sequence ID" value="KAK5696002.1"/>
    <property type="molecule type" value="Genomic_DNA"/>
</dbReference>
<evidence type="ECO:0000313" key="9">
    <source>
        <dbReference type="EMBL" id="KAK5696002.1"/>
    </source>
</evidence>
<sequence>MWSCDYFGRKVNIQLGAALSVLGGAFQGGAAALAMFQVGRFISGLGIGILVTVCPMYLSEMSSPFVRGWLVGHHAIFLVFGYMLSAWLGYGCYWATAANPSFAWRFPLCMQCLAPALLLAGSPWVPRSPRWLISKDKLEEAMAVLTRLRQSPDDPDNLVAREEFYQISEQLKLDQQKLKSTGYGVWTAVWKKKSYRKRMFMGFMIQFGAEVSGPLIINNYAVILYTNLGQTGGMPLLLSAVWLTTAGLIYNPGGAWLHDKVNSRRWMFMVGTAGCLVTTACLCAMIAEYAGTTNRVGNAFGIFFIFLYLAFQGTGCDTTMYLWVSEIFPTEIRSIGMGFSLFGQFVATLIVLQTAPIGFAQVGWKYFLLVVCWCAVFLPLIYFYFPETARLTLEEISERFGDDVAVHITDASQEEQYKLEKVIEKHEGGILDAQASVEPVGKTF</sequence>
<evidence type="ECO:0000256" key="2">
    <source>
        <dbReference type="ARBA" id="ARBA00010992"/>
    </source>
</evidence>
<accession>A0AAN8A0B5</accession>
<evidence type="ECO:0000256" key="1">
    <source>
        <dbReference type="ARBA" id="ARBA00004141"/>
    </source>
</evidence>
<dbReference type="InterPro" id="IPR005829">
    <property type="entry name" value="Sugar_transporter_CS"/>
</dbReference>
<organism evidence="9 10">
    <name type="scientific">Elasticomyces elasticus</name>
    <dbReference type="NCBI Taxonomy" id="574655"/>
    <lineage>
        <taxon>Eukaryota</taxon>
        <taxon>Fungi</taxon>
        <taxon>Dikarya</taxon>
        <taxon>Ascomycota</taxon>
        <taxon>Pezizomycotina</taxon>
        <taxon>Dothideomycetes</taxon>
        <taxon>Dothideomycetidae</taxon>
        <taxon>Mycosphaerellales</taxon>
        <taxon>Teratosphaeriaceae</taxon>
        <taxon>Elasticomyces</taxon>
    </lineage>
</organism>
<reference evidence="9" key="1">
    <citation type="submission" date="2023-08" db="EMBL/GenBank/DDBJ databases">
        <title>Black Yeasts Isolated from many extreme environments.</title>
        <authorList>
            <person name="Coleine C."/>
            <person name="Stajich J.E."/>
            <person name="Selbmann L."/>
        </authorList>
    </citation>
    <scope>NUCLEOTIDE SEQUENCE</scope>
    <source>
        <strain evidence="9">CCFEE 5810</strain>
    </source>
</reference>
<keyword evidence="5 7" id="KW-1133">Transmembrane helix</keyword>
<dbReference type="PROSITE" id="PS50850">
    <property type="entry name" value="MFS"/>
    <property type="match status" value="1"/>
</dbReference>
<keyword evidence="3" id="KW-0813">Transport</keyword>
<dbReference type="PRINTS" id="PR00171">
    <property type="entry name" value="SUGRTRNSPORT"/>
</dbReference>
<keyword evidence="6 7" id="KW-0472">Membrane</keyword>
<dbReference type="Proteomes" id="UP001310594">
    <property type="component" value="Unassembled WGS sequence"/>
</dbReference>
<dbReference type="InterPro" id="IPR003663">
    <property type="entry name" value="Sugar/inositol_transpt"/>
</dbReference>
<evidence type="ECO:0000256" key="4">
    <source>
        <dbReference type="ARBA" id="ARBA00022692"/>
    </source>
</evidence>
<proteinExistence type="inferred from homology"/>
<dbReference type="Pfam" id="PF00083">
    <property type="entry name" value="Sugar_tr"/>
    <property type="match status" value="1"/>
</dbReference>
<feature type="transmembrane region" description="Helical" evidence="7">
    <location>
        <begin position="70"/>
        <end position="90"/>
    </location>
</feature>
<dbReference type="GO" id="GO:0005351">
    <property type="term" value="F:carbohydrate:proton symporter activity"/>
    <property type="evidence" value="ECO:0007669"/>
    <property type="project" value="TreeGrafter"/>
</dbReference>
<dbReference type="InterPro" id="IPR005828">
    <property type="entry name" value="MFS_sugar_transport-like"/>
</dbReference>
<feature type="transmembrane region" description="Helical" evidence="7">
    <location>
        <begin position="366"/>
        <end position="385"/>
    </location>
</feature>
<evidence type="ECO:0000256" key="7">
    <source>
        <dbReference type="SAM" id="Phobius"/>
    </source>
</evidence>
<dbReference type="InterPro" id="IPR036259">
    <property type="entry name" value="MFS_trans_sf"/>
</dbReference>
<name>A0AAN8A0B5_9PEZI</name>
<evidence type="ECO:0000313" key="10">
    <source>
        <dbReference type="Proteomes" id="UP001310594"/>
    </source>
</evidence>
<evidence type="ECO:0000256" key="6">
    <source>
        <dbReference type="ARBA" id="ARBA00023136"/>
    </source>
</evidence>
<evidence type="ECO:0000256" key="3">
    <source>
        <dbReference type="ARBA" id="ARBA00022448"/>
    </source>
</evidence>
<comment type="subcellular location">
    <subcellularLocation>
        <location evidence="1">Membrane</location>
        <topology evidence="1">Multi-pass membrane protein</topology>
    </subcellularLocation>
</comment>
<feature type="transmembrane region" description="Helical" evidence="7">
    <location>
        <begin position="234"/>
        <end position="254"/>
    </location>
</feature>
<feature type="transmembrane region" description="Helical" evidence="7">
    <location>
        <begin position="336"/>
        <end position="360"/>
    </location>
</feature>
<comment type="caution">
    <text evidence="9">The sequence shown here is derived from an EMBL/GenBank/DDBJ whole genome shotgun (WGS) entry which is preliminary data.</text>
</comment>
<feature type="transmembrane region" description="Helical" evidence="7">
    <location>
        <begin position="266"/>
        <end position="287"/>
    </location>
</feature>
<comment type="similarity">
    <text evidence="2">Belongs to the major facilitator superfamily. Sugar transporter (TC 2.A.1.1) family.</text>
</comment>
<dbReference type="InterPro" id="IPR050360">
    <property type="entry name" value="MFS_Sugar_Transporters"/>
</dbReference>
<dbReference type="PROSITE" id="PS00217">
    <property type="entry name" value="SUGAR_TRANSPORT_2"/>
    <property type="match status" value="1"/>
</dbReference>
<dbReference type="InterPro" id="IPR020846">
    <property type="entry name" value="MFS_dom"/>
</dbReference>
<feature type="transmembrane region" description="Helical" evidence="7">
    <location>
        <begin position="200"/>
        <end position="222"/>
    </location>
</feature>
<feature type="transmembrane region" description="Helical" evidence="7">
    <location>
        <begin position="12"/>
        <end position="35"/>
    </location>
</feature>
<protein>
    <recommendedName>
        <fullName evidence="8">Major facilitator superfamily (MFS) profile domain-containing protein</fullName>
    </recommendedName>
</protein>
<dbReference type="SUPFAM" id="SSF103473">
    <property type="entry name" value="MFS general substrate transporter"/>
    <property type="match status" value="1"/>
</dbReference>
<dbReference type="PANTHER" id="PTHR48022">
    <property type="entry name" value="PLASTIDIC GLUCOSE TRANSPORTER 4"/>
    <property type="match status" value="1"/>
</dbReference>
<feature type="domain" description="Major facilitator superfamily (MFS) profile" evidence="8">
    <location>
        <begin position="1"/>
        <end position="389"/>
    </location>
</feature>
<feature type="transmembrane region" description="Helical" evidence="7">
    <location>
        <begin position="299"/>
        <end position="324"/>
    </location>
</feature>
<keyword evidence="4 7" id="KW-0812">Transmembrane</keyword>
<gene>
    <name evidence="9" type="ORF">LTR97_008422</name>
</gene>
<dbReference type="Gene3D" id="1.20.1250.20">
    <property type="entry name" value="MFS general substrate transporter like domains"/>
    <property type="match status" value="1"/>
</dbReference>